<feature type="DNA-binding region" description="OmpR/PhoB-type" evidence="7">
    <location>
        <begin position="119"/>
        <end position="213"/>
    </location>
</feature>
<evidence type="ECO:0000313" key="13">
    <source>
        <dbReference type="Proteomes" id="UP000264693"/>
    </source>
</evidence>
<dbReference type="Proteomes" id="UP000224740">
    <property type="component" value="Unassembled WGS sequence"/>
</dbReference>
<dbReference type="KEGG" id="amar:AMRN_0321"/>
<dbReference type="InterPro" id="IPR001789">
    <property type="entry name" value="Sig_transdc_resp-reg_receiver"/>
</dbReference>
<dbReference type="SMART" id="SM00448">
    <property type="entry name" value="REC"/>
    <property type="match status" value="1"/>
</dbReference>
<dbReference type="Gene3D" id="3.40.50.2300">
    <property type="match status" value="1"/>
</dbReference>
<dbReference type="CDD" id="cd00383">
    <property type="entry name" value="trans_reg_C"/>
    <property type="match status" value="1"/>
</dbReference>
<evidence type="ECO:0000256" key="3">
    <source>
        <dbReference type="ARBA" id="ARBA00023015"/>
    </source>
</evidence>
<evidence type="ECO:0000313" key="10">
    <source>
        <dbReference type="EMBL" id="AXX86091.1"/>
    </source>
</evidence>
<evidence type="ECO:0000256" key="2">
    <source>
        <dbReference type="ARBA" id="ARBA00023012"/>
    </source>
</evidence>
<dbReference type="GO" id="GO:0032993">
    <property type="term" value="C:protein-DNA complex"/>
    <property type="evidence" value="ECO:0007669"/>
    <property type="project" value="TreeGrafter"/>
</dbReference>
<keyword evidence="2" id="KW-0902">Two-component regulatory system</keyword>
<dbReference type="PROSITE" id="PS50110">
    <property type="entry name" value="RESPONSE_REGULATORY"/>
    <property type="match status" value="1"/>
</dbReference>
<dbReference type="InterPro" id="IPR036388">
    <property type="entry name" value="WH-like_DNA-bd_sf"/>
</dbReference>
<dbReference type="Pfam" id="PF00486">
    <property type="entry name" value="Trans_reg_C"/>
    <property type="match status" value="1"/>
</dbReference>
<sequence length="218" mass="25424">MKILVLEDNLRLLKLIKSSLNKEDFVVDCFDNGQEALENLENGYKCFILDINVPSIDGITILEYIRMNHKDIPVLIISSNHDLEKIEKSYKMGCDDYIKKPFYIFELIQKVKKLCSPTSSKYELTSNTIFDIKQQKLYINGIEVFLTKKEILFLELFSQDLHHVASYDEIVNYVWEGEETNLTNIRAMIKRLRKKIPIDSIVIVKGMGYSLNKEAKFI</sequence>
<reference evidence="12" key="1">
    <citation type="submission" date="2017-09" db="EMBL/GenBank/DDBJ databases">
        <title>Arcobacter canalis sp. nov., a new species isolated from a water canal contaminated with urban sewage.</title>
        <authorList>
            <person name="Perez-Cataluna A."/>
            <person name="Salas-Masso N."/>
            <person name="Figueras M.J."/>
        </authorList>
    </citation>
    <scope>NUCLEOTIDE SEQUENCE [LARGE SCALE GENOMIC DNA]</scope>
    <source>
        <strain evidence="12">CECT 7727</strain>
    </source>
</reference>
<dbReference type="AlphaFoldDB" id="A0A347THL3"/>
<dbReference type="InterPro" id="IPR001867">
    <property type="entry name" value="OmpR/PhoB-type_DNA-bd"/>
</dbReference>
<dbReference type="GO" id="GO:0005829">
    <property type="term" value="C:cytosol"/>
    <property type="evidence" value="ECO:0007669"/>
    <property type="project" value="TreeGrafter"/>
</dbReference>
<dbReference type="PANTHER" id="PTHR48111">
    <property type="entry name" value="REGULATOR OF RPOS"/>
    <property type="match status" value="1"/>
</dbReference>
<proteinExistence type="predicted"/>
<dbReference type="GO" id="GO:0000976">
    <property type="term" value="F:transcription cis-regulatory region binding"/>
    <property type="evidence" value="ECO:0007669"/>
    <property type="project" value="TreeGrafter"/>
</dbReference>
<keyword evidence="3" id="KW-0805">Transcription regulation</keyword>
<keyword evidence="5" id="KW-0804">Transcription</keyword>
<protein>
    <submittedName>
        <fullName evidence="11">DNA-binding response regulator</fullName>
    </submittedName>
    <submittedName>
        <fullName evidence="10">Two-component system response regulator</fullName>
    </submittedName>
</protein>
<dbReference type="InterPro" id="IPR011006">
    <property type="entry name" value="CheY-like_superfamily"/>
</dbReference>
<reference evidence="10 13" key="3">
    <citation type="submission" date="2018-08" db="EMBL/GenBank/DDBJ databases">
        <title>Complete genome of the Arcobacter marinus type strain JCM 15502.</title>
        <authorList>
            <person name="Miller W.G."/>
            <person name="Yee E."/>
            <person name="Huynh S."/>
            <person name="Parker C.T."/>
        </authorList>
    </citation>
    <scope>NUCLEOTIDE SEQUENCE [LARGE SCALE GENOMIC DNA]</scope>
    <source>
        <strain evidence="10 13">JCM 15502</strain>
    </source>
</reference>
<keyword evidence="4 7" id="KW-0238">DNA-binding</keyword>
<dbReference type="PANTHER" id="PTHR48111:SF22">
    <property type="entry name" value="REGULATOR OF RPOS"/>
    <property type="match status" value="1"/>
</dbReference>
<dbReference type="SUPFAM" id="SSF46894">
    <property type="entry name" value="C-terminal effector domain of the bipartite response regulators"/>
    <property type="match status" value="1"/>
</dbReference>
<dbReference type="PROSITE" id="PS51755">
    <property type="entry name" value="OMPR_PHOB"/>
    <property type="match status" value="1"/>
</dbReference>
<dbReference type="GO" id="GO:0006355">
    <property type="term" value="P:regulation of DNA-templated transcription"/>
    <property type="evidence" value="ECO:0007669"/>
    <property type="project" value="InterPro"/>
</dbReference>
<keyword evidence="12" id="KW-1185">Reference proteome</keyword>
<dbReference type="RefSeq" id="WP_099312730.1">
    <property type="nucleotide sequence ID" value="NZ_CP032101.1"/>
</dbReference>
<feature type="domain" description="OmpR/PhoB-type" evidence="9">
    <location>
        <begin position="119"/>
        <end position="213"/>
    </location>
</feature>
<evidence type="ECO:0000256" key="4">
    <source>
        <dbReference type="ARBA" id="ARBA00023125"/>
    </source>
</evidence>
<dbReference type="EMBL" id="CP032101">
    <property type="protein sequence ID" value="AXX86091.1"/>
    <property type="molecule type" value="Genomic_DNA"/>
</dbReference>
<dbReference type="InterPro" id="IPR016032">
    <property type="entry name" value="Sig_transdc_resp-reg_C-effctor"/>
</dbReference>
<evidence type="ECO:0000313" key="11">
    <source>
        <dbReference type="EMBL" id="PHO14042.1"/>
    </source>
</evidence>
<keyword evidence="1 6" id="KW-0597">Phosphoprotein</keyword>
<accession>A0A347THL3</accession>
<gene>
    <name evidence="10" type="ORF">AMRN_0321</name>
    <name evidence="11" type="ORF">CPH92_13995</name>
</gene>
<evidence type="ECO:0000259" key="8">
    <source>
        <dbReference type="PROSITE" id="PS50110"/>
    </source>
</evidence>
<name>A0A347THL3_9BACT</name>
<evidence type="ECO:0000313" key="12">
    <source>
        <dbReference type="Proteomes" id="UP000224740"/>
    </source>
</evidence>
<feature type="domain" description="Response regulatory" evidence="8">
    <location>
        <begin position="2"/>
        <end position="115"/>
    </location>
</feature>
<dbReference type="EMBL" id="NXAO01000118">
    <property type="protein sequence ID" value="PHO14042.1"/>
    <property type="molecule type" value="Genomic_DNA"/>
</dbReference>
<dbReference type="Proteomes" id="UP000264693">
    <property type="component" value="Chromosome"/>
</dbReference>
<organism evidence="10 13">
    <name type="scientific">Malaciobacter marinus</name>
    <dbReference type="NCBI Taxonomy" id="505249"/>
    <lineage>
        <taxon>Bacteria</taxon>
        <taxon>Pseudomonadati</taxon>
        <taxon>Campylobacterota</taxon>
        <taxon>Epsilonproteobacteria</taxon>
        <taxon>Campylobacterales</taxon>
        <taxon>Arcobacteraceae</taxon>
        <taxon>Malaciobacter</taxon>
    </lineage>
</organism>
<dbReference type="Pfam" id="PF00072">
    <property type="entry name" value="Response_reg"/>
    <property type="match status" value="1"/>
</dbReference>
<evidence type="ECO:0000256" key="7">
    <source>
        <dbReference type="PROSITE-ProRule" id="PRU01091"/>
    </source>
</evidence>
<evidence type="ECO:0000256" key="1">
    <source>
        <dbReference type="ARBA" id="ARBA00022553"/>
    </source>
</evidence>
<dbReference type="GO" id="GO:0000156">
    <property type="term" value="F:phosphorelay response regulator activity"/>
    <property type="evidence" value="ECO:0007669"/>
    <property type="project" value="TreeGrafter"/>
</dbReference>
<dbReference type="SMART" id="SM00862">
    <property type="entry name" value="Trans_reg_C"/>
    <property type="match status" value="1"/>
</dbReference>
<reference evidence="11" key="2">
    <citation type="submission" date="2017-09" db="EMBL/GenBank/DDBJ databases">
        <authorList>
            <person name="Perez-Cataluna A."/>
            <person name="Figueras M.J."/>
            <person name="Salas-Masso N."/>
        </authorList>
    </citation>
    <scope>NUCLEOTIDE SEQUENCE</scope>
    <source>
        <strain evidence="11">CECT 7727</strain>
    </source>
</reference>
<dbReference type="InterPro" id="IPR039420">
    <property type="entry name" value="WalR-like"/>
</dbReference>
<feature type="modified residue" description="4-aspartylphosphate" evidence="6">
    <location>
        <position position="50"/>
    </location>
</feature>
<evidence type="ECO:0000256" key="5">
    <source>
        <dbReference type="ARBA" id="ARBA00023163"/>
    </source>
</evidence>
<evidence type="ECO:0000256" key="6">
    <source>
        <dbReference type="PROSITE-ProRule" id="PRU00169"/>
    </source>
</evidence>
<dbReference type="SUPFAM" id="SSF52172">
    <property type="entry name" value="CheY-like"/>
    <property type="match status" value="1"/>
</dbReference>
<evidence type="ECO:0000259" key="9">
    <source>
        <dbReference type="PROSITE" id="PS51755"/>
    </source>
</evidence>
<dbReference type="Gene3D" id="1.10.10.10">
    <property type="entry name" value="Winged helix-like DNA-binding domain superfamily/Winged helix DNA-binding domain"/>
    <property type="match status" value="1"/>
</dbReference>